<evidence type="ECO:0000313" key="1">
    <source>
        <dbReference type="EMBL" id="KAG2331451.1"/>
    </source>
</evidence>
<proteinExistence type="predicted"/>
<comment type="caution">
    <text evidence="1">The sequence shown here is derived from an EMBL/GenBank/DDBJ whole genome shotgun (WGS) entry which is preliminary data.</text>
</comment>
<dbReference type="Proteomes" id="UP000886595">
    <property type="component" value="Unassembled WGS sequence"/>
</dbReference>
<organism evidence="1 2">
    <name type="scientific">Brassica carinata</name>
    <name type="common">Ethiopian mustard</name>
    <name type="synonym">Abyssinian cabbage</name>
    <dbReference type="NCBI Taxonomy" id="52824"/>
    <lineage>
        <taxon>Eukaryota</taxon>
        <taxon>Viridiplantae</taxon>
        <taxon>Streptophyta</taxon>
        <taxon>Embryophyta</taxon>
        <taxon>Tracheophyta</taxon>
        <taxon>Spermatophyta</taxon>
        <taxon>Magnoliopsida</taxon>
        <taxon>eudicotyledons</taxon>
        <taxon>Gunneridae</taxon>
        <taxon>Pentapetalae</taxon>
        <taxon>rosids</taxon>
        <taxon>malvids</taxon>
        <taxon>Brassicales</taxon>
        <taxon>Brassicaceae</taxon>
        <taxon>Brassiceae</taxon>
        <taxon>Brassica</taxon>
    </lineage>
</organism>
<sequence length="108" mass="12298">MCMSRNGRMASDLSRAVPVERDIEQEEYERSIAAIEAEADDEELYSGEAKQTMFTEDFNMSEMYNPIPPFGERCDGVECSKRKTWLNSATDNVAKFTNMEPGETSELH</sequence>
<keyword evidence="2" id="KW-1185">Reference proteome</keyword>
<dbReference type="OrthoDB" id="1750606at2759"/>
<reference evidence="1 2" key="1">
    <citation type="submission" date="2020-02" db="EMBL/GenBank/DDBJ databases">
        <authorList>
            <person name="Ma Q."/>
            <person name="Huang Y."/>
            <person name="Song X."/>
            <person name="Pei D."/>
        </authorList>
    </citation>
    <scope>NUCLEOTIDE SEQUENCE [LARGE SCALE GENOMIC DNA]</scope>
    <source>
        <strain evidence="1">Sxm20200214</strain>
        <tissue evidence="1">Leaf</tissue>
    </source>
</reference>
<dbReference type="AlphaFoldDB" id="A0A8X7WKM6"/>
<name>A0A8X7WKM6_BRACI</name>
<protein>
    <submittedName>
        <fullName evidence="1">Uncharacterized protein</fullName>
    </submittedName>
</protein>
<dbReference type="EMBL" id="JAAMPC010000001">
    <property type="protein sequence ID" value="KAG2331451.1"/>
    <property type="molecule type" value="Genomic_DNA"/>
</dbReference>
<gene>
    <name evidence="1" type="ORF">Bca52824_002631</name>
</gene>
<accession>A0A8X7WKM6</accession>
<evidence type="ECO:0000313" key="2">
    <source>
        <dbReference type="Proteomes" id="UP000886595"/>
    </source>
</evidence>